<evidence type="ECO:0000256" key="7">
    <source>
        <dbReference type="ARBA" id="ARBA00023136"/>
    </source>
</evidence>
<dbReference type="SMART" id="SM00382">
    <property type="entry name" value="AAA"/>
    <property type="match status" value="1"/>
</dbReference>
<dbReference type="PANTHER" id="PTHR48041">
    <property type="entry name" value="ABC TRANSPORTER G FAMILY MEMBER 28"/>
    <property type="match status" value="1"/>
</dbReference>
<gene>
    <name evidence="10" type="ORF">BSTOLATCC_MIC39519</name>
</gene>
<reference evidence="10" key="1">
    <citation type="submission" date="2021-09" db="EMBL/GenBank/DDBJ databases">
        <authorList>
            <consortium name="AG Swart"/>
            <person name="Singh M."/>
            <person name="Singh A."/>
            <person name="Seah K."/>
            <person name="Emmerich C."/>
        </authorList>
    </citation>
    <scope>NUCLEOTIDE SEQUENCE</scope>
    <source>
        <strain evidence="10">ATCC30299</strain>
    </source>
</reference>
<dbReference type="InterPro" id="IPR013525">
    <property type="entry name" value="ABC2_TM"/>
</dbReference>
<dbReference type="InterPro" id="IPR003593">
    <property type="entry name" value="AAA+_ATPase"/>
</dbReference>
<dbReference type="Pfam" id="PF19055">
    <property type="entry name" value="ABC2_membrane_7"/>
    <property type="match status" value="1"/>
</dbReference>
<dbReference type="SUPFAM" id="SSF52540">
    <property type="entry name" value="P-loop containing nucleoside triphosphate hydrolases"/>
    <property type="match status" value="1"/>
</dbReference>
<name>A0AAU9JKZ3_9CILI</name>
<dbReference type="PANTHER" id="PTHR48041:SF139">
    <property type="entry name" value="PROTEIN SCARLET"/>
    <property type="match status" value="1"/>
</dbReference>
<feature type="transmembrane region" description="Helical" evidence="8">
    <location>
        <begin position="523"/>
        <end position="542"/>
    </location>
</feature>
<dbReference type="GO" id="GO:0140359">
    <property type="term" value="F:ABC-type transporter activity"/>
    <property type="evidence" value="ECO:0007669"/>
    <property type="project" value="InterPro"/>
</dbReference>
<dbReference type="GO" id="GO:0005524">
    <property type="term" value="F:ATP binding"/>
    <property type="evidence" value="ECO:0007669"/>
    <property type="project" value="UniProtKB-KW"/>
</dbReference>
<dbReference type="Gene3D" id="3.40.50.300">
    <property type="entry name" value="P-loop containing nucleotide triphosphate hydrolases"/>
    <property type="match status" value="1"/>
</dbReference>
<dbReference type="PROSITE" id="PS00211">
    <property type="entry name" value="ABC_TRANSPORTER_1"/>
    <property type="match status" value="1"/>
</dbReference>
<dbReference type="Pfam" id="PF00005">
    <property type="entry name" value="ABC_tran"/>
    <property type="match status" value="1"/>
</dbReference>
<dbReference type="CDD" id="cd03213">
    <property type="entry name" value="ABCG_EPDR"/>
    <property type="match status" value="1"/>
</dbReference>
<feature type="transmembrane region" description="Helical" evidence="8">
    <location>
        <begin position="496"/>
        <end position="516"/>
    </location>
</feature>
<dbReference type="Proteomes" id="UP001162131">
    <property type="component" value="Unassembled WGS sequence"/>
</dbReference>
<organism evidence="10 11">
    <name type="scientific">Blepharisma stoltei</name>
    <dbReference type="NCBI Taxonomy" id="1481888"/>
    <lineage>
        <taxon>Eukaryota</taxon>
        <taxon>Sar</taxon>
        <taxon>Alveolata</taxon>
        <taxon>Ciliophora</taxon>
        <taxon>Postciliodesmatophora</taxon>
        <taxon>Heterotrichea</taxon>
        <taxon>Heterotrichida</taxon>
        <taxon>Blepharismidae</taxon>
        <taxon>Blepharisma</taxon>
    </lineage>
</organism>
<keyword evidence="7 8" id="KW-0472">Membrane</keyword>
<dbReference type="GO" id="GO:0016887">
    <property type="term" value="F:ATP hydrolysis activity"/>
    <property type="evidence" value="ECO:0007669"/>
    <property type="project" value="InterPro"/>
</dbReference>
<comment type="caution">
    <text evidence="10">The sequence shown here is derived from an EMBL/GenBank/DDBJ whole genome shotgun (WGS) entry which is preliminary data.</text>
</comment>
<dbReference type="GO" id="GO:0016020">
    <property type="term" value="C:membrane"/>
    <property type="evidence" value="ECO:0007669"/>
    <property type="project" value="UniProtKB-SubCell"/>
</dbReference>
<evidence type="ECO:0000256" key="6">
    <source>
        <dbReference type="ARBA" id="ARBA00022989"/>
    </source>
</evidence>
<sequence length="564" mass="63639">MNISKEFSKNMSQDGSVVPVIKEEENSSFIEVYQENIPNEANGQDERTKIQLCWDNVSYVIDRKGEETQILKSISGKANPGELLVLMGSSGAGKTTLLNILAGRLKSSNNAKIIGKITANGTDIKDLDFGYYSAYVTQEDILLPNLTPRESLMFSSRLRMPGNYQEHVDRVNGIINDLRLVKCADNIIGSITKKGISGGERKRVCIGMELITDPIVLILDEPTSGLDSFTAEVVIDLLIEQAKKGRTVMSTIHQPSTSMFDKFDKLILLAEGHLVYQGRASESTKYFAKIGYECPKLMNPADYYMRLLHVVDRKHHTEEEHEKIEKIVSAYNSIEQNDGDYDKSKLEPLQTKHLASPTNFVTQFALLFRRAWINGRRDPLAGQLLFIEYIMMGVLIDLLCNNLAKNYNSSTTRTQTLFLCAAAVGFYSCQNAAMQFPSETPIFLKESKQRIYSTTSYYLAKSLADLPMQFLPNFLFCLIIYWAIPFNDYDASKFWIFYFLLTLLQINALGVGYVLGSCVKTETIALAITPVFLQPMMLWSGLFPHVDSYPAGFAWVQYFSVRFI</sequence>
<dbReference type="AlphaFoldDB" id="A0AAU9JKZ3"/>
<accession>A0AAU9JKZ3</accession>
<dbReference type="PROSITE" id="PS50893">
    <property type="entry name" value="ABC_TRANSPORTER_2"/>
    <property type="match status" value="1"/>
</dbReference>
<evidence type="ECO:0000259" key="9">
    <source>
        <dbReference type="PROSITE" id="PS50893"/>
    </source>
</evidence>
<dbReference type="InterPro" id="IPR003439">
    <property type="entry name" value="ABC_transporter-like_ATP-bd"/>
</dbReference>
<protein>
    <recommendedName>
        <fullName evidence="9">ABC transporter domain-containing protein</fullName>
    </recommendedName>
</protein>
<dbReference type="InterPro" id="IPR017871">
    <property type="entry name" value="ABC_transporter-like_CS"/>
</dbReference>
<evidence type="ECO:0000256" key="5">
    <source>
        <dbReference type="ARBA" id="ARBA00022840"/>
    </source>
</evidence>
<keyword evidence="2" id="KW-0813">Transport</keyword>
<dbReference type="InterPro" id="IPR043926">
    <property type="entry name" value="ABCG_dom"/>
</dbReference>
<evidence type="ECO:0000256" key="8">
    <source>
        <dbReference type="SAM" id="Phobius"/>
    </source>
</evidence>
<keyword evidence="6 8" id="KW-1133">Transmembrane helix</keyword>
<keyword evidence="3 8" id="KW-0812">Transmembrane</keyword>
<evidence type="ECO:0000256" key="2">
    <source>
        <dbReference type="ARBA" id="ARBA00022448"/>
    </source>
</evidence>
<evidence type="ECO:0000256" key="3">
    <source>
        <dbReference type="ARBA" id="ARBA00022692"/>
    </source>
</evidence>
<evidence type="ECO:0000313" key="11">
    <source>
        <dbReference type="Proteomes" id="UP001162131"/>
    </source>
</evidence>
<dbReference type="InterPro" id="IPR027417">
    <property type="entry name" value="P-loop_NTPase"/>
</dbReference>
<dbReference type="EMBL" id="CAJZBQ010000039">
    <property type="protein sequence ID" value="CAG9325724.1"/>
    <property type="molecule type" value="Genomic_DNA"/>
</dbReference>
<proteinExistence type="predicted"/>
<feature type="transmembrane region" description="Helical" evidence="8">
    <location>
        <begin position="380"/>
        <end position="400"/>
    </location>
</feature>
<feature type="domain" description="ABC transporter" evidence="9">
    <location>
        <begin position="52"/>
        <end position="296"/>
    </location>
</feature>
<evidence type="ECO:0000256" key="4">
    <source>
        <dbReference type="ARBA" id="ARBA00022741"/>
    </source>
</evidence>
<dbReference type="InterPro" id="IPR050352">
    <property type="entry name" value="ABCG_transporters"/>
</dbReference>
<comment type="subcellular location">
    <subcellularLocation>
        <location evidence="1">Membrane</location>
        <topology evidence="1">Multi-pass membrane protein</topology>
    </subcellularLocation>
</comment>
<evidence type="ECO:0000256" key="1">
    <source>
        <dbReference type="ARBA" id="ARBA00004141"/>
    </source>
</evidence>
<dbReference type="Pfam" id="PF01061">
    <property type="entry name" value="ABC2_membrane"/>
    <property type="match status" value="1"/>
</dbReference>
<keyword evidence="4" id="KW-0547">Nucleotide-binding</keyword>
<keyword evidence="11" id="KW-1185">Reference proteome</keyword>
<feature type="transmembrane region" description="Helical" evidence="8">
    <location>
        <begin position="466"/>
        <end position="484"/>
    </location>
</feature>
<evidence type="ECO:0000313" key="10">
    <source>
        <dbReference type="EMBL" id="CAG9325724.1"/>
    </source>
</evidence>
<keyword evidence="5" id="KW-0067">ATP-binding</keyword>